<dbReference type="Gene3D" id="3.40.50.620">
    <property type="entry name" value="HUPs"/>
    <property type="match status" value="2"/>
</dbReference>
<protein>
    <submittedName>
        <fullName evidence="2">Uncharacterized protein</fullName>
    </submittedName>
</protein>
<evidence type="ECO:0000313" key="2">
    <source>
        <dbReference type="EMBL" id="MEJ5195647.1"/>
    </source>
</evidence>
<dbReference type="Proteomes" id="UP001263246">
    <property type="component" value="Unassembled WGS sequence"/>
</dbReference>
<dbReference type="RefSeq" id="WP_249236996.1">
    <property type="nucleotide sequence ID" value="NZ_CP094473.1"/>
</dbReference>
<accession>A0AB35Y4V0</accession>
<evidence type="ECO:0000313" key="4">
    <source>
        <dbReference type="Proteomes" id="UP001373196"/>
    </source>
</evidence>
<reference evidence="2" key="2">
    <citation type="submission" date="2024-03" db="EMBL/GenBank/DDBJ databases">
        <authorList>
            <person name="Plomp N."/>
            <person name="Harmsen H.J."/>
        </authorList>
    </citation>
    <scope>NUCLEOTIDE SEQUENCE</scope>
    <source>
        <strain evidence="2">HTF-128</strain>
    </source>
</reference>
<dbReference type="GO" id="GO:0002143">
    <property type="term" value="P:tRNA wobble position uridine thiolation"/>
    <property type="evidence" value="ECO:0007669"/>
    <property type="project" value="TreeGrafter"/>
</dbReference>
<dbReference type="Pfam" id="PF03054">
    <property type="entry name" value="tRNA_Me_trans"/>
    <property type="match status" value="1"/>
</dbReference>
<proteinExistence type="predicted"/>
<dbReference type="SUPFAM" id="SSF52402">
    <property type="entry name" value="Adenine nucleotide alpha hydrolases-like"/>
    <property type="match status" value="1"/>
</dbReference>
<organism evidence="2 4">
    <name type="scientific">Faecalibacterium wellingii</name>
    <dbReference type="NCBI Taxonomy" id="2929491"/>
    <lineage>
        <taxon>Bacteria</taxon>
        <taxon>Bacillati</taxon>
        <taxon>Bacillota</taxon>
        <taxon>Clostridia</taxon>
        <taxon>Eubacteriales</taxon>
        <taxon>Oscillospiraceae</taxon>
        <taxon>Faecalibacterium</taxon>
    </lineage>
</organism>
<gene>
    <name evidence="1" type="ORF">RX402_04980</name>
    <name evidence="2" type="ORF">WF834_05550</name>
</gene>
<dbReference type="PANTHER" id="PTHR11933">
    <property type="entry name" value="TRNA 5-METHYLAMINOMETHYL-2-THIOURIDYLATE -METHYLTRANSFERASE"/>
    <property type="match status" value="1"/>
</dbReference>
<reference evidence="1 3" key="1">
    <citation type="submission" date="2023-10" db="EMBL/GenBank/DDBJ databases">
        <title>Host Genetic Regulation of Human Gut Microbial Structural Variation.</title>
        <authorList>
            <person name="Harmsen H.J.M."/>
        </authorList>
    </citation>
    <scope>NUCLEOTIDE SEQUENCE [LARGE SCALE GENOMIC DNA]</scope>
    <source>
        <strain evidence="1 3">HTF-F</strain>
    </source>
</reference>
<evidence type="ECO:0000313" key="3">
    <source>
        <dbReference type="Proteomes" id="UP001263246"/>
    </source>
</evidence>
<sequence length="176" mass="18003">MSDTFLPGSGFDTYESQDKVLVQMDGSRECAVAVRILQQQGFAVAGAAVRLDAGQAAGAEAARKAAEALGIECIVLNAEALAGQDADVLGDGGTPLFAALLTAADKLGMQYVATAHRARVETGADGVHTVCPPAGTGSDDSTILAALPQETLARLILPLGDFAPEDVAEMAEDFKV</sequence>
<dbReference type="PANTHER" id="PTHR11933:SF5">
    <property type="entry name" value="MITOCHONDRIAL TRNA-SPECIFIC 2-THIOURIDYLASE 1"/>
    <property type="match status" value="1"/>
</dbReference>
<comment type="caution">
    <text evidence="2">The sequence shown here is derived from an EMBL/GenBank/DDBJ whole genome shotgun (WGS) entry which is preliminary data.</text>
</comment>
<dbReference type="EMBL" id="JAWHPR010000002">
    <property type="protein sequence ID" value="MDU8688105.1"/>
    <property type="molecule type" value="Genomic_DNA"/>
</dbReference>
<name>A0AB35Y4V0_9FIRM</name>
<dbReference type="EMBL" id="JBBFGL010000004">
    <property type="protein sequence ID" value="MEJ5195647.1"/>
    <property type="molecule type" value="Genomic_DNA"/>
</dbReference>
<keyword evidence="3" id="KW-1185">Reference proteome</keyword>
<evidence type="ECO:0000313" key="1">
    <source>
        <dbReference type="EMBL" id="MDU8688105.1"/>
    </source>
</evidence>
<dbReference type="Proteomes" id="UP001373196">
    <property type="component" value="Unassembled WGS sequence"/>
</dbReference>
<dbReference type="InterPro" id="IPR014729">
    <property type="entry name" value="Rossmann-like_a/b/a_fold"/>
</dbReference>
<dbReference type="AlphaFoldDB" id="A0AB35Y4V0"/>